<organism evidence="3 4">
    <name type="scientific">Corynebacterium breve</name>
    <dbReference type="NCBI Taxonomy" id="3049799"/>
    <lineage>
        <taxon>Bacteria</taxon>
        <taxon>Bacillati</taxon>
        <taxon>Actinomycetota</taxon>
        <taxon>Actinomycetes</taxon>
        <taxon>Mycobacteriales</taxon>
        <taxon>Corynebacteriaceae</taxon>
        <taxon>Corynebacterium</taxon>
    </lineage>
</organism>
<feature type="signal peptide" evidence="2">
    <location>
        <begin position="1"/>
        <end position="35"/>
    </location>
</feature>
<gene>
    <name evidence="3" type="ORF">QP027_09985</name>
</gene>
<feature type="chain" id="PRO_5046369729" description="Secreted protein" evidence="2">
    <location>
        <begin position="36"/>
        <end position="407"/>
    </location>
</feature>
<feature type="region of interest" description="Disordered" evidence="1">
    <location>
        <begin position="297"/>
        <end position="322"/>
    </location>
</feature>
<protein>
    <recommendedName>
        <fullName evidence="5">Secreted protein</fullName>
    </recommendedName>
</protein>
<evidence type="ECO:0000313" key="4">
    <source>
        <dbReference type="Proteomes" id="UP001225598"/>
    </source>
</evidence>
<feature type="compositionally biased region" description="Basic and acidic residues" evidence="1">
    <location>
        <begin position="297"/>
        <end position="307"/>
    </location>
</feature>
<evidence type="ECO:0008006" key="5">
    <source>
        <dbReference type="Google" id="ProtNLM"/>
    </source>
</evidence>
<sequence>MNTRKRGARRINAVVATVCAFFVTSFVAGVPGANAQEGEDAPKPGWNILGEESFPKMKPRAEANITTETLKAGDRTSYGFSFYPGMPSPADDEGNWTAQTWTTLIMCEDEDVPFDRPPTEADVTVQGGQVGQVKVIPGRTPGCWVFLMGEAWSLEDGMTFNNPRNRSFKDFGFPFTPVAFDPPSKVSVSVPATVQPGAKSFDAEASVEVGRIVDRGIESTDSSEGNFVVEAENEDGLCTYQTHEKVWLESPGSTGVWVARADLTSKQVEPSATWAAEGKTWEDLGRALKSTITVHREDGTTETREATPEQLMPRLENPSGGHVPTQRVLVEHVLTPTSAFSSDLWMGPNDMAEVTIVYTNLCWPGAKPGEPLLNTVEATEPAVTFASTVSRPAEIAMAKANISVEVS</sequence>
<reference evidence="3 4" key="1">
    <citation type="submission" date="2023-05" db="EMBL/GenBank/DDBJ databases">
        <title>Corynebacterium suedekumii sp. nov. and Corynebacterium breve sp. nov. isolated from raw cow's milk.</title>
        <authorList>
            <person name="Baer M.K."/>
            <person name="Mehl L."/>
            <person name="Hellmuth R."/>
            <person name="Marke G."/>
            <person name="Lipski A."/>
        </authorList>
    </citation>
    <scope>NUCLEOTIDE SEQUENCE [LARGE SCALE GENOMIC DNA]</scope>
    <source>
        <strain evidence="3 4">R4</strain>
    </source>
</reference>
<name>A0ABY8VDL2_9CORY</name>
<dbReference type="RefSeq" id="WP_284824507.1">
    <property type="nucleotide sequence ID" value="NZ_CP126969.1"/>
</dbReference>
<evidence type="ECO:0000256" key="2">
    <source>
        <dbReference type="SAM" id="SignalP"/>
    </source>
</evidence>
<proteinExistence type="predicted"/>
<evidence type="ECO:0000313" key="3">
    <source>
        <dbReference type="EMBL" id="WIM67422.1"/>
    </source>
</evidence>
<keyword evidence="4" id="KW-1185">Reference proteome</keyword>
<evidence type="ECO:0000256" key="1">
    <source>
        <dbReference type="SAM" id="MobiDB-lite"/>
    </source>
</evidence>
<dbReference type="EMBL" id="CP126969">
    <property type="protein sequence ID" value="WIM67422.1"/>
    <property type="molecule type" value="Genomic_DNA"/>
</dbReference>
<dbReference type="Proteomes" id="UP001225598">
    <property type="component" value="Chromosome"/>
</dbReference>
<keyword evidence="2" id="KW-0732">Signal</keyword>
<accession>A0ABY8VDL2</accession>